<dbReference type="Pfam" id="PF10545">
    <property type="entry name" value="MADF_DNA_bdg"/>
    <property type="match status" value="1"/>
</dbReference>
<evidence type="ECO:0000259" key="1">
    <source>
        <dbReference type="PROSITE" id="PS51029"/>
    </source>
</evidence>
<dbReference type="PANTHER" id="PTHR21505">
    <property type="entry name" value="MADF DOMAIN-CONTAINING PROTEIN-RELATED"/>
    <property type="match status" value="1"/>
</dbReference>
<organism evidence="2 3">
    <name type="scientific">Macrosiphum euphorbiae</name>
    <name type="common">potato aphid</name>
    <dbReference type="NCBI Taxonomy" id="13131"/>
    <lineage>
        <taxon>Eukaryota</taxon>
        <taxon>Metazoa</taxon>
        <taxon>Ecdysozoa</taxon>
        <taxon>Arthropoda</taxon>
        <taxon>Hexapoda</taxon>
        <taxon>Insecta</taxon>
        <taxon>Pterygota</taxon>
        <taxon>Neoptera</taxon>
        <taxon>Paraneoptera</taxon>
        <taxon>Hemiptera</taxon>
        <taxon>Sternorrhyncha</taxon>
        <taxon>Aphidomorpha</taxon>
        <taxon>Aphidoidea</taxon>
        <taxon>Aphididae</taxon>
        <taxon>Macrosiphini</taxon>
        <taxon>Macrosiphum</taxon>
    </lineage>
</organism>
<feature type="domain" description="MADF" evidence="1">
    <location>
        <begin position="12"/>
        <end position="99"/>
    </location>
</feature>
<dbReference type="InterPro" id="IPR006578">
    <property type="entry name" value="MADF-dom"/>
</dbReference>
<accession>A0AAV0WCT0</accession>
<dbReference type="Proteomes" id="UP001160148">
    <property type="component" value="Unassembled WGS sequence"/>
</dbReference>
<keyword evidence="3" id="KW-1185">Reference proteome</keyword>
<dbReference type="PROSITE" id="PS51029">
    <property type="entry name" value="MADF"/>
    <property type="match status" value="1"/>
</dbReference>
<name>A0AAV0WCT0_9HEMI</name>
<evidence type="ECO:0000313" key="2">
    <source>
        <dbReference type="EMBL" id="CAI6353790.1"/>
    </source>
</evidence>
<reference evidence="2 3" key="1">
    <citation type="submission" date="2023-01" db="EMBL/GenBank/DDBJ databases">
        <authorList>
            <person name="Whitehead M."/>
        </authorList>
    </citation>
    <scope>NUCLEOTIDE SEQUENCE [LARGE SCALE GENOMIC DNA]</scope>
</reference>
<evidence type="ECO:0000313" key="3">
    <source>
        <dbReference type="Proteomes" id="UP001160148"/>
    </source>
</evidence>
<dbReference type="SMART" id="SM00595">
    <property type="entry name" value="MADF"/>
    <property type="match status" value="1"/>
</dbReference>
<dbReference type="PANTHER" id="PTHR21505:SF12">
    <property type="entry name" value="MADF DOMAIN-CONTAINING PROTEIN-RELATED"/>
    <property type="match status" value="1"/>
</dbReference>
<proteinExistence type="predicted"/>
<gene>
    <name evidence="2" type="ORF">MEUPH1_LOCUS9869</name>
</gene>
<dbReference type="AlphaFoldDB" id="A0AAV0WCT0"/>
<comment type="caution">
    <text evidence="2">The sequence shown here is derived from an EMBL/GenBank/DDBJ whole genome shotgun (WGS) entry which is preliminary data.</text>
</comment>
<sequence>MANRWSEETTLKFVQLYREHENLWNMFIPEYRNRDARSSSMEAIASELNITIKEVPKKIKALRSTYYLELAKIEKSKASGSGTNLVYKPLLPWFDDMNHIMKTATVKEKQTYSNFVSKIIIY</sequence>
<dbReference type="EMBL" id="CARXXK010000002">
    <property type="protein sequence ID" value="CAI6353790.1"/>
    <property type="molecule type" value="Genomic_DNA"/>
</dbReference>
<protein>
    <recommendedName>
        <fullName evidence="1">MADF domain-containing protein</fullName>
    </recommendedName>
</protein>